<sequence length="83" mass="9672">MWSSIVEADKRGIVGRYSALIIQLRDGQTWDKPVDTKVINRLSPQDAIVKLIPAWECQLKPCEWNQDETDENYGQVTKYQFDE</sequence>
<evidence type="ECO:0000313" key="1">
    <source>
        <dbReference type="EMBL" id="PXY91764.1"/>
    </source>
</evidence>
<dbReference type="EMBL" id="QGLO01000004">
    <property type="protein sequence ID" value="PXY91764.1"/>
    <property type="molecule type" value="Genomic_DNA"/>
</dbReference>
<dbReference type="AlphaFoldDB" id="A0A2V4DRT3"/>
<protein>
    <submittedName>
        <fullName evidence="1">Uncharacterized protein</fullName>
    </submittedName>
</protein>
<reference evidence="1 2" key="1">
    <citation type="submission" date="2018-05" db="EMBL/GenBank/DDBJ databases">
        <title>Reference genomes for bee gut microbiota database.</title>
        <authorList>
            <person name="Ellegaard K.M."/>
        </authorList>
    </citation>
    <scope>NUCLEOTIDE SEQUENCE [LARGE SCALE GENOMIC DNA]</scope>
    <source>
        <strain evidence="1 2">ESL0172</strain>
    </source>
</reference>
<accession>A0A2V4DRT3</accession>
<evidence type="ECO:0000313" key="2">
    <source>
        <dbReference type="Proteomes" id="UP000247673"/>
    </source>
</evidence>
<keyword evidence="2" id="KW-1185">Reference proteome</keyword>
<gene>
    <name evidence="1" type="ORF">DKK78_05455</name>
</gene>
<proteinExistence type="predicted"/>
<comment type="caution">
    <text evidence="1">The sequence shown here is derived from an EMBL/GenBank/DDBJ whole genome shotgun (WGS) entry which is preliminary data.</text>
</comment>
<dbReference type="Proteomes" id="UP000247673">
    <property type="component" value="Unassembled WGS sequence"/>
</dbReference>
<dbReference type="RefSeq" id="WP_110447697.1">
    <property type="nucleotide sequence ID" value="NZ_CP132381.1"/>
</dbReference>
<dbReference type="OrthoDB" id="7440425at2"/>
<name>A0A2V4DRT3_9GAMM</name>
<organism evidence="1 2">
    <name type="scientific">Gilliamella apis</name>
    <dbReference type="NCBI Taxonomy" id="1970738"/>
    <lineage>
        <taxon>Bacteria</taxon>
        <taxon>Pseudomonadati</taxon>
        <taxon>Pseudomonadota</taxon>
        <taxon>Gammaproteobacteria</taxon>
        <taxon>Orbales</taxon>
        <taxon>Orbaceae</taxon>
        <taxon>Gilliamella</taxon>
    </lineage>
</organism>